<accession>A0A6I6EZY1</accession>
<keyword evidence="1" id="KW-0732">Signal</keyword>
<sequence length="179" mass="18744">MRITHLSKAILTALLTVAFALGLSGPATAAGQGNTGAAAADLTFTADQQSVTPGSTVNFTMTFTNNQETDIWFVYQSVQPTWLTTQRKDLKYAFTSCTADGVTCSGTGTTSVGMNYAIPLAPGATRTVTLSVQIAADSGCNGNIGFYSYLYYEYNGGQATKDGVFNTPETRVVCAPATS</sequence>
<organism evidence="2 3">
    <name type="scientific">Streptomyces ficellus</name>
    <dbReference type="NCBI Taxonomy" id="1977088"/>
    <lineage>
        <taxon>Bacteria</taxon>
        <taxon>Bacillati</taxon>
        <taxon>Actinomycetota</taxon>
        <taxon>Actinomycetes</taxon>
        <taxon>Kitasatosporales</taxon>
        <taxon>Streptomycetaceae</taxon>
        <taxon>Streptomyces</taxon>
    </lineage>
</organism>
<dbReference type="Proteomes" id="UP000422572">
    <property type="component" value="Chromosome"/>
</dbReference>
<dbReference type="AlphaFoldDB" id="A0A6I6EZY1"/>
<gene>
    <name evidence="2" type="ORF">EIZ62_02310</name>
</gene>
<dbReference type="KEGG" id="sfic:EIZ62_02310"/>
<keyword evidence="3" id="KW-1185">Reference proteome</keyword>
<dbReference type="OrthoDB" id="4189964at2"/>
<name>A0A6I6EZY1_9ACTN</name>
<evidence type="ECO:0000313" key="3">
    <source>
        <dbReference type="Proteomes" id="UP000422572"/>
    </source>
</evidence>
<feature type="signal peptide" evidence="1">
    <location>
        <begin position="1"/>
        <end position="29"/>
    </location>
</feature>
<evidence type="ECO:0000256" key="1">
    <source>
        <dbReference type="SAM" id="SignalP"/>
    </source>
</evidence>
<dbReference type="EMBL" id="CP034279">
    <property type="protein sequence ID" value="QGV77213.1"/>
    <property type="molecule type" value="Genomic_DNA"/>
</dbReference>
<proteinExistence type="predicted"/>
<reference evidence="2 3" key="1">
    <citation type="submission" date="2018-12" db="EMBL/GenBank/DDBJ databases">
        <title>Complete genome sequence of Streptomyces ficellus NRRL8067, the producer of ficellomycin, feldamycin and nojirimycin.</title>
        <authorList>
            <person name="Zhang H."/>
            <person name="Yue R."/>
            <person name="Liu Y."/>
            <person name="Li M."/>
            <person name="Mu H."/>
            <person name="Zhang J."/>
        </authorList>
    </citation>
    <scope>NUCLEOTIDE SEQUENCE [LARGE SCALE GENOMIC DNA]</scope>
    <source>
        <strain evidence="2 3">NRRL 8067</strain>
    </source>
</reference>
<evidence type="ECO:0000313" key="2">
    <source>
        <dbReference type="EMBL" id="QGV77213.1"/>
    </source>
</evidence>
<evidence type="ECO:0008006" key="4">
    <source>
        <dbReference type="Google" id="ProtNLM"/>
    </source>
</evidence>
<protein>
    <recommendedName>
        <fullName evidence="4">DUF11 domain-containing protein</fullName>
    </recommendedName>
</protein>
<feature type="chain" id="PRO_5026231083" description="DUF11 domain-containing protein" evidence="1">
    <location>
        <begin position="30"/>
        <end position="179"/>
    </location>
</feature>
<dbReference type="RefSeq" id="WP_156691034.1">
    <property type="nucleotide sequence ID" value="NZ_CP034279.1"/>
</dbReference>